<reference evidence="1" key="1">
    <citation type="submission" date="2018-02" db="EMBL/GenBank/DDBJ databases">
        <title>Rhizophora mucronata_Transcriptome.</title>
        <authorList>
            <person name="Meera S.P."/>
            <person name="Sreeshan A."/>
            <person name="Augustine A."/>
        </authorList>
    </citation>
    <scope>NUCLEOTIDE SEQUENCE</scope>
    <source>
        <tissue evidence="1">Leaf</tissue>
    </source>
</reference>
<dbReference type="EMBL" id="GGEC01057778">
    <property type="protein sequence ID" value="MBX38262.1"/>
    <property type="molecule type" value="Transcribed_RNA"/>
</dbReference>
<accession>A0A2P2N728</accession>
<proteinExistence type="predicted"/>
<evidence type="ECO:0000313" key="1">
    <source>
        <dbReference type="EMBL" id="MBX38262.1"/>
    </source>
</evidence>
<dbReference type="AlphaFoldDB" id="A0A2P2N728"/>
<organism evidence="1">
    <name type="scientific">Rhizophora mucronata</name>
    <name type="common">Asiatic mangrove</name>
    <dbReference type="NCBI Taxonomy" id="61149"/>
    <lineage>
        <taxon>Eukaryota</taxon>
        <taxon>Viridiplantae</taxon>
        <taxon>Streptophyta</taxon>
        <taxon>Embryophyta</taxon>
        <taxon>Tracheophyta</taxon>
        <taxon>Spermatophyta</taxon>
        <taxon>Magnoliopsida</taxon>
        <taxon>eudicotyledons</taxon>
        <taxon>Gunneridae</taxon>
        <taxon>Pentapetalae</taxon>
        <taxon>rosids</taxon>
        <taxon>fabids</taxon>
        <taxon>Malpighiales</taxon>
        <taxon>Rhizophoraceae</taxon>
        <taxon>Rhizophora</taxon>
    </lineage>
</organism>
<protein>
    <submittedName>
        <fullName evidence="1">Uncharacterized protein</fullName>
    </submittedName>
</protein>
<sequence>MTSVRKLQLGKVKSLPLSWNVQVGGSGLGSPRGSMIRPGFCSLPTTPTTIRVPTRSGLGYVDLWDKSLEEEPAMERVESGRDLRAKMLEKLSKENSLDRVRQDPGQSIVAPDVEWVSDLIR</sequence>
<name>A0A2P2N728_RHIMU</name>